<keyword evidence="3" id="KW-1185">Reference proteome</keyword>
<dbReference type="KEGG" id="dgi:Desgi_4545"/>
<proteinExistence type="predicted"/>
<keyword evidence="1" id="KW-0812">Transmembrane</keyword>
<keyword evidence="1" id="KW-1133">Transmembrane helix</keyword>
<sequence length="118" mass="13200">MTLSFWLILLLPVVLNIKGDLAIFVFFAMNSVLCYFMQYAKVHIQIAASVAGYGDRMDELKEEGSTLKDAFEVYIEQVNPEEVEHFIPKPIHYAANSSVGICIIGIIFGVVQIARALM</sequence>
<gene>
    <name evidence="2" type="ORF">Desgi_4545</name>
</gene>
<dbReference type="HOGENOM" id="CLU_2069282_0_0_9"/>
<evidence type="ECO:0000256" key="1">
    <source>
        <dbReference type="SAM" id="Phobius"/>
    </source>
</evidence>
<dbReference type="AlphaFoldDB" id="R4KKN2"/>
<protein>
    <recommendedName>
        <fullName evidence="4">DUF3899 domain-containing protein</fullName>
    </recommendedName>
</protein>
<evidence type="ECO:0000313" key="2">
    <source>
        <dbReference type="EMBL" id="AGL03773.1"/>
    </source>
</evidence>
<dbReference type="Proteomes" id="UP000013520">
    <property type="component" value="Chromosome"/>
</dbReference>
<dbReference type="EMBL" id="CP003273">
    <property type="protein sequence ID" value="AGL03773.1"/>
    <property type="molecule type" value="Genomic_DNA"/>
</dbReference>
<organism evidence="2 3">
    <name type="scientific">Desulfoscipio gibsoniae DSM 7213</name>
    <dbReference type="NCBI Taxonomy" id="767817"/>
    <lineage>
        <taxon>Bacteria</taxon>
        <taxon>Bacillati</taxon>
        <taxon>Bacillota</taxon>
        <taxon>Clostridia</taxon>
        <taxon>Eubacteriales</taxon>
        <taxon>Desulfallaceae</taxon>
        <taxon>Desulfoscipio</taxon>
    </lineage>
</organism>
<name>R4KKN2_9FIRM</name>
<reference evidence="2 3" key="1">
    <citation type="submission" date="2012-01" db="EMBL/GenBank/DDBJ databases">
        <title>Complete sequence of Desulfotomaculum gibsoniae DSM 7213.</title>
        <authorList>
            <consortium name="US DOE Joint Genome Institute"/>
            <person name="Lucas S."/>
            <person name="Han J."/>
            <person name="Lapidus A."/>
            <person name="Cheng J.-F."/>
            <person name="Goodwin L."/>
            <person name="Pitluck S."/>
            <person name="Peters L."/>
            <person name="Ovchinnikova G."/>
            <person name="Teshima H."/>
            <person name="Detter J.C."/>
            <person name="Han C."/>
            <person name="Tapia R."/>
            <person name="Land M."/>
            <person name="Hauser L."/>
            <person name="Kyrpides N."/>
            <person name="Ivanova N."/>
            <person name="Pagani I."/>
            <person name="Parshina S."/>
            <person name="Plugge C."/>
            <person name="Muyzer G."/>
            <person name="Kuever J."/>
            <person name="Ivanova A."/>
            <person name="Nazina T."/>
            <person name="Klenk H.-P."/>
            <person name="Brambilla E."/>
            <person name="Spring S."/>
            <person name="Stams A.F."/>
            <person name="Woyke T."/>
        </authorList>
    </citation>
    <scope>NUCLEOTIDE SEQUENCE [LARGE SCALE GENOMIC DNA]</scope>
    <source>
        <strain evidence="2 3">DSM 7213</strain>
    </source>
</reference>
<evidence type="ECO:0008006" key="4">
    <source>
        <dbReference type="Google" id="ProtNLM"/>
    </source>
</evidence>
<dbReference type="RefSeq" id="WP_006524168.1">
    <property type="nucleotide sequence ID" value="NC_021184.1"/>
</dbReference>
<evidence type="ECO:0000313" key="3">
    <source>
        <dbReference type="Proteomes" id="UP000013520"/>
    </source>
</evidence>
<feature type="transmembrane region" description="Helical" evidence="1">
    <location>
        <begin position="93"/>
        <end position="114"/>
    </location>
</feature>
<accession>R4KKN2</accession>
<keyword evidence="1" id="KW-0472">Membrane</keyword>